<feature type="domain" description="Thioredoxin" evidence="9">
    <location>
        <begin position="1"/>
        <end position="107"/>
    </location>
</feature>
<dbReference type="RefSeq" id="WP_124697138.1">
    <property type="nucleotide sequence ID" value="NZ_JBHUFE010000014.1"/>
</dbReference>
<dbReference type="PRINTS" id="PR00421">
    <property type="entry name" value="THIOREDOXIN"/>
</dbReference>
<dbReference type="PANTHER" id="PTHR45663">
    <property type="entry name" value="GEO12009P1"/>
    <property type="match status" value="1"/>
</dbReference>
<dbReference type="Pfam" id="PF00085">
    <property type="entry name" value="Thioredoxin"/>
    <property type="match status" value="1"/>
</dbReference>
<evidence type="ECO:0000256" key="1">
    <source>
        <dbReference type="ARBA" id="ARBA00008987"/>
    </source>
</evidence>
<feature type="site" description="Deprotonates C-terminal active site Cys" evidence="7">
    <location>
        <position position="25"/>
    </location>
</feature>
<dbReference type="PIRSF" id="PIRSF000077">
    <property type="entry name" value="Thioredoxin"/>
    <property type="match status" value="1"/>
</dbReference>
<proteinExistence type="inferred from homology"/>
<dbReference type="PANTHER" id="PTHR45663:SF11">
    <property type="entry name" value="GEO12009P1"/>
    <property type="match status" value="1"/>
</dbReference>
<organism evidence="10 11">
    <name type="scientific">Paenibacillus rhizophilus</name>
    <dbReference type="NCBI Taxonomy" id="1850366"/>
    <lineage>
        <taxon>Bacteria</taxon>
        <taxon>Bacillati</taxon>
        <taxon>Bacillota</taxon>
        <taxon>Bacilli</taxon>
        <taxon>Bacillales</taxon>
        <taxon>Paenibacillaceae</taxon>
        <taxon>Paenibacillus</taxon>
    </lineage>
</organism>
<dbReference type="CDD" id="cd02947">
    <property type="entry name" value="TRX_family"/>
    <property type="match status" value="1"/>
</dbReference>
<evidence type="ECO:0000256" key="8">
    <source>
        <dbReference type="PIRSR" id="PIRSR000077-4"/>
    </source>
</evidence>
<comment type="similarity">
    <text evidence="1 6">Belongs to the thioredoxin family.</text>
</comment>
<reference evidence="10 11" key="1">
    <citation type="submission" date="2018-11" db="EMBL/GenBank/DDBJ databases">
        <title>Genome sequence of strain 7197.</title>
        <authorList>
            <person name="Gao J."/>
            <person name="Sun J."/>
        </authorList>
    </citation>
    <scope>NUCLEOTIDE SEQUENCE [LARGE SCALE GENOMIC DNA]</scope>
    <source>
        <strain evidence="10 11">7197</strain>
    </source>
</reference>
<gene>
    <name evidence="10" type="ORF">EH198_19235</name>
</gene>
<dbReference type="Gene3D" id="3.40.30.10">
    <property type="entry name" value="Glutaredoxin"/>
    <property type="match status" value="1"/>
</dbReference>
<evidence type="ECO:0000256" key="5">
    <source>
        <dbReference type="ARBA" id="ARBA00023284"/>
    </source>
</evidence>
<dbReference type="InterPro" id="IPR013766">
    <property type="entry name" value="Thioredoxin_domain"/>
</dbReference>
<comment type="caution">
    <text evidence="10">The sequence shown here is derived from an EMBL/GenBank/DDBJ whole genome shotgun (WGS) entry which is preliminary data.</text>
</comment>
<evidence type="ECO:0000256" key="6">
    <source>
        <dbReference type="PIRNR" id="PIRNR000077"/>
    </source>
</evidence>
<feature type="active site" description="Nucleophile" evidence="7">
    <location>
        <position position="34"/>
    </location>
</feature>
<dbReference type="PROSITE" id="PS51352">
    <property type="entry name" value="THIOREDOXIN_2"/>
    <property type="match status" value="1"/>
</dbReference>
<dbReference type="Proteomes" id="UP000282529">
    <property type="component" value="Unassembled WGS sequence"/>
</dbReference>
<keyword evidence="2" id="KW-0813">Transport</keyword>
<dbReference type="SUPFAM" id="SSF52833">
    <property type="entry name" value="Thioredoxin-like"/>
    <property type="match status" value="1"/>
</dbReference>
<dbReference type="GO" id="GO:0005829">
    <property type="term" value="C:cytosol"/>
    <property type="evidence" value="ECO:0007669"/>
    <property type="project" value="TreeGrafter"/>
</dbReference>
<evidence type="ECO:0000256" key="2">
    <source>
        <dbReference type="ARBA" id="ARBA00022448"/>
    </source>
</evidence>
<evidence type="ECO:0000256" key="3">
    <source>
        <dbReference type="ARBA" id="ARBA00022982"/>
    </source>
</evidence>
<keyword evidence="5 8" id="KW-0676">Redox-active center</keyword>
<dbReference type="OrthoDB" id="9790390at2"/>
<evidence type="ECO:0000313" key="11">
    <source>
        <dbReference type="Proteomes" id="UP000282529"/>
    </source>
</evidence>
<keyword evidence="4 8" id="KW-1015">Disulfide bond</keyword>
<dbReference type="GO" id="GO:0045454">
    <property type="term" value="P:cell redox homeostasis"/>
    <property type="evidence" value="ECO:0007669"/>
    <property type="project" value="TreeGrafter"/>
</dbReference>
<dbReference type="EMBL" id="RQPI01000014">
    <property type="protein sequence ID" value="RQW09315.1"/>
    <property type="molecule type" value="Genomic_DNA"/>
</dbReference>
<feature type="site" description="Contributes to redox potential value" evidence="7">
    <location>
        <position position="32"/>
    </location>
</feature>
<feature type="disulfide bond" description="Redox-active" evidence="8">
    <location>
        <begin position="31"/>
        <end position="34"/>
    </location>
</feature>
<accession>A0A3N9P0C2</accession>
<evidence type="ECO:0000313" key="10">
    <source>
        <dbReference type="EMBL" id="RQW09315.1"/>
    </source>
</evidence>
<evidence type="ECO:0000256" key="4">
    <source>
        <dbReference type="ARBA" id="ARBA00023157"/>
    </source>
</evidence>
<keyword evidence="3" id="KW-0249">Electron transport</keyword>
<sequence>MAIKHAETPEVLREAVEGGGIVLADYGAAWCPPCRNLLPILEDLDRDYGDAVTVVKIDCDELPELAEEAGVMSMPTVIVYKGGEPVEKLVGLSPKSVYTGVLSRHLV</sequence>
<evidence type="ECO:0000259" key="9">
    <source>
        <dbReference type="PROSITE" id="PS51352"/>
    </source>
</evidence>
<protein>
    <recommendedName>
        <fullName evidence="6">Thioredoxin</fullName>
    </recommendedName>
</protein>
<evidence type="ECO:0000256" key="7">
    <source>
        <dbReference type="PIRSR" id="PIRSR000077-1"/>
    </source>
</evidence>
<dbReference type="InterPro" id="IPR005746">
    <property type="entry name" value="Thioredoxin"/>
</dbReference>
<feature type="site" description="Contributes to redox potential value" evidence="7">
    <location>
        <position position="33"/>
    </location>
</feature>
<keyword evidence="11" id="KW-1185">Reference proteome</keyword>
<dbReference type="AlphaFoldDB" id="A0A3N9P0C2"/>
<name>A0A3N9P0C2_9BACL</name>
<feature type="active site" description="Nucleophile" evidence="7">
    <location>
        <position position="31"/>
    </location>
</feature>
<dbReference type="GO" id="GO:0015035">
    <property type="term" value="F:protein-disulfide reductase activity"/>
    <property type="evidence" value="ECO:0007669"/>
    <property type="project" value="InterPro"/>
</dbReference>
<dbReference type="InterPro" id="IPR036249">
    <property type="entry name" value="Thioredoxin-like_sf"/>
</dbReference>